<evidence type="ECO:0000313" key="2">
    <source>
        <dbReference type="Proteomes" id="UP000321393"/>
    </source>
</evidence>
<name>A0A5A7SRI9_CUCMM</name>
<dbReference type="EMBL" id="SSTE01022745">
    <property type="protein sequence ID" value="KAA0031755.1"/>
    <property type="molecule type" value="Genomic_DNA"/>
</dbReference>
<dbReference type="Proteomes" id="UP000321393">
    <property type="component" value="Unassembled WGS sequence"/>
</dbReference>
<proteinExistence type="predicted"/>
<dbReference type="AlphaFoldDB" id="A0A5A7SRI9"/>
<sequence length="122" mass="13112">MVGAEGIFGGAMKCIEIEKNTNDESTLLGAVHINPCSAVANALSIPHGELSVISRRKVRMTSSHHDLYALGDIRAIMAGTKGCYLARVVRTLSHMDSSMCSSAPDPKMWIIQGTLAWRTSPV</sequence>
<dbReference type="OrthoDB" id="1734578at2759"/>
<gene>
    <name evidence="1" type="ORF">E6C27_scaffold506G00190</name>
</gene>
<comment type="caution">
    <text evidence="1">The sequence shown here is derived from an EMBL/GenBank/DDBJ whole genome shotgun (WGS) entry which is preliminary data.</text>
</comment>
<protein>
    <submittedName>
        <fullName evidence="1">Ycf68 protein (Chloroplast)</fullName>
    </submittedName>
</protein>
<accession>A0A5A7SRI9</accession>
<organism evidence="1 2">
    <name type="scientific">Cucumis melo var. makuwa</name>
    <name type="common">Oriental melon</name>
    <dbReference type="NCBI Taxonomy" id="1194695"/>
    <lineage>
        <taxon>Eukaryota</taxon>
        <taxon>Viridiplantae</taxon>
        <taxon>Streptophyta</taxon>
        <taxon>Embryophyta</taxon>
        <taxon>Tracheophyta</taxon>
        <taxon>Spermatophyta</taxon>
        <taxon>Magnoliopsida</taxon>
        <taxon>eudicotyledons</taxon>
        <taxon>Gunneridae</taxon>
        <taxon>Pentapetalae</taxon>
        <taxon>rosids</taxon>
        <taxon>fabids</taxon>
        <taxon>Cucurbitales</taxon>
        <taxon>Cucurbitaceae</taxon>
        <taxon>Benincaseae</taxon>
        <taxon>Cucumis</taxon>
    </lineage>
</organism>
<reference evidence="1 2" key="1">
    <citation type="submission" date="2019-08" db="EMBL/GenBank/DDBJ databases">
        <title>Draft genome sequences of two oriental melons (Cucumis melo L. var makuwa).</title>
        <authorList>
            <person name="Kwon S.-Y."/>
        </authorList>
    </citation>
    <scope>NUCLEOTIDE SEQUENCE [LARGE SCALE GENOMIC DNA]</scope>
    <source>
        <strain evidence="2">cv. SW 3</strain>
        <tissue evidence="1">Leaf</tissue>
    </source>
</reference>
<evidence type="ECO:0000313" key="1">
    <source>
        <dbReference type="EMBL" id="KAA0031755.1"/>
    </source>
</evidence>